<accession>A0A2S5BHU4</accession>
<dbReference type="PIRSF" id="PIRSF036492">
    <property type="entry name" value="ALDH"/>
    <property type="match status" value="1"/>
</dbReference>
<dbReference type="Pfam" id="PF00171">
    <property type="entry name" value="Aldedh"/>
    <property type="match status" value="1"/>
</dbReference>
<name>A0A2S5BHU4_9BASI</name>
<dbReference type="InterPro" id="IPR016161">
    <property type="entry name" value="Ald_DH/histidinol_DH"/>
</dbReference>
<keyword evidence="2 4" id="KW-0560">Oxidoreductase</keyword>
<dbReference type="STRING" id="741276.A0A2S5BHU4"/>
<dbReference type="PROSITE" id="PS00687">
    <property type="entry name" value="ALDEHYDE_DEHYDR_GLU"/>
    <property type="match status" value="1"/>
</dbReference>
<dbReference type="InterPro" id="IPR015590">
    <property type="entry name" value="Aldehyde_DH_dom"/>
</dbReference>
<dbReference type="Gene3D" id="3.40.605.10">
    <property type="entry name" value="Aldehyde Dehydrogenase, Chain A, domain 1"/>
    <property type="match status" value="1"/>
</dbReference>
<comment type="similarity">
    <text evidence="1 4 7">Belongs to the aldehyde dehydrogenase family.</text>
</comment>
<evidence type="ECO:0000256" key="3">
    <source>
        <dbReference type="ARBA" id="ARBA00023027"/>
    </source>
</evidence>
<feature type="active site" evidence="5">
    <location>
        <position position="292"/>
    </location>
</feature>
<dbReference type="EMBL" id="PJQD01000005">
    <property type="protein sequence ID" value="POY76346.1"/>
    <property type="molecule type" value="Genomic_DNA"/>
</dbReference>
<dbReference type="GO" id="GO:0016620">
    <property type="term" value="F:oxidoreductase activity, acting on the aldehyde or oxo group of donors, NAD or NADP as acceptor"/>
    <property type="evidence" value="ECO:0007669"/>
    <property type="project" value="InterPro"/>
</dbReference>
<keyword evidence="10" id="KW-1185">Reference proteome</keyword>
<sequence>MASSNLLTSDPVPCYVDGKPFTGAGSYKVLDPHSPESTLHSVSSITVDDIPKVMETATAAAKKWKRTSVVERRNIFLRAAKILRDRTPELAGVEFNETTSSQMWSGFEITLAADSIEETAATATLALRGEIATTDSHQRAYIERCPFGVVLGIAPWNAPVTLAQRAVLQPIMAGNAAILKTSEMSPRTHMIVAEIMHEAGLPAGVLSVVHVDPKDAPKVTEALIAHNAVRKVNFTGSTRVGSIVAQTCGKHLKPVVLELGGKAPAIVAEDANLELAAEAIKFGGLFHSGQICMATQTAIVHESVADQFLTLLTNKYPSASAKSPHDGSALRGLFTQASAERVKGAVDDALSKGAKIVAGENRVKGNVIQPVLLTGITEDMRIYREEMFAPVFSVLTYKTDEEAIQYANDHDYGLAASVFTQHVDRGYAIAREIDSGMVHINGATVHDAATMPHGGWKASGYGRFNGIEGIREFTQTKTITVNEPHPYPAPSA</sequence>
<proteinExistence type="inferred from homology"/>
<dbReference type="AlphaFoldDB" id="A0A2S5BHU4"/>
<evidence type="ECO:0000256" key="7">
    <source>
        <dbReference type="RuleBase" id="RU003345"/>
    </source>
</evidence>
<dbReference type="GO" id="GO:0006081">
    <property type="term" value="P:aldehyde metabolic process"/>
    <property type="evidence" value="ECO:0007669"/>
    <property type="project" value="InterPro"/>
</dbReference>
<reference evidence="9 10" key="1">
    <citation type="journal article" date="2018" name="Front. Microbiol.">
        <title>Prospects for Fungal Bioremediation of Acidic Radioactive Waste Sites: Characterization and Genome Sequence of Rhodotorula taiwanensis MD1149.</title>
        <authorList>
            <person name="Tkavc R."/>
            <person name="Matrosova V.Y."/>
            <person name="Grichenko O.E."/>
            <person name="Gostincar C."/>
            <person name="Volpe R.P."/>
            <person name="Klimenkova P."/>
            <person name="Gaidamakova E.K."/>
            <person name="Zhou C.E."/>
            <person name="Stewart B.J."/>
            <person name="Lyman M.G."/>
            <person name="Malfatti S.A."/>
            <person name="Rubinfeld B."/>
            <person name="Courtot M."/>
            <person name="Singh J."/>
            <person name="Dalgard C.L."/>
            <person name="Hamilton T."/>
            <person name="Frey K.G."/>
            <person name="Gunde-Cimerman N."/>
            <person name="Dugan L."/>
            <person name="Daly M.J."/>
        </authorList>
    </citation>
    <scope>NUCLEOTIDE SEQUENCE [LARGE SCALE GENOMIC DNA]</scope>
    <source>
        <strain evidence="9 10">MD1149</strain>
    </source>
</reference>
<dbReference type="PANTHER" id="PTHR42986:SF1">
    <property type="entry name" value="BENZALDEHYDE DEHYDROGENASE YFMT"/>
    <property type="match status" value="1"/>
</dbReference>
<dbReference type="InterPro" id="IPR016163">
    <property type="entry name" value="Ald_DH_C"/>
</dbReference>
<evidence type="ECO:0000256" key="5">
    <source>
        <dbReference type="PIRSR" id="PIRSR036492-1"/>
    </source>
</evidence>
<evidence type="ECO:0000256" key="4">
    <source>
        <dbReference type="PIRNR" id="PIRNR036492"/>
    </source>
</evidence>
<dbReference type="Proteomes" id="UP000237144">
    <property type="component" value="Unassembled WGS sequence"/>
</dbReference>
<protein>
    <recommendedName>
        <fullName evidence="4">Aldehyde dehydrogenase</fullName>
    </recommendedName>
</protein>
<keyword evidence="3" id="KW-0520">NAD</keyword>
<evidence type="ECO:0000256" key="6">
    <source>
        <dbReference type="PROSITE-ProRule" id="PRU10007"/>
    </source>
</evidence>
<dbReference type="InterPro" id="IPR016162">
    <property type="entry name" value="Ald_DH_N"/>
</dbReference>
<evidence type="ECO:0000313" key="10">
    <source>
        <dbReference type="Proteomes" id="UP000237144"/>
    </source>
</evidence>
<feature type="domain" description="Aldehyde dehydrogenase" evidence="8">
    <location>
        <begin position="26"/>
        <end position="479"/>
    </location>
</feature>
<organism evidence="9 10">
    <name type="scientific">Rhodotorula taiwanensis</name>
    <dbReference type="NCBI Taxonomy" id="741276"/>
    <lineage>
        <taxon>Eukaryota</taxon>
        <taxon>Fungi</taxon>
        <taxon>Dikarya</taxon>
        <taxon>Basidiomycota</taxon>
        <taxon>Pucciniomycotina</taxon>
        <taxon>Microbotryomycetes</taxon>
        <taxon>Sporidiobolales</taxon>
        <taxon>Sporidiobolaceae</taxon>
        <taxon>Rhodotorula</taxon>
    </lineage>
</organism>
<dbReference type="InterPro" id="IPR012394">
    <property type="entry name" value="Aldehyde_DH_NAD(P)"/>
</dbReference>
<feature type="active site" evidence="5 6">
    <location>
        <position position="258"/>
    </location>
</feature>
<gene>
    <name evidence="9" type="ORF">BMF94_0543</name>
</gene>
<dbReference type="InterPro" id="IPR029510">
    <property type="entry name" value="Ald_DH_CS_GLU"/>
</dbReference>
<dbReference type="CDD" id="cd07105">
    <property type="entry name" value="ALDH_SaliADH"/>
    <property type="match status" value="1"/>
</dbReference>
<dbReference type="Gene3D" id="3.40.309.10">
    <property type="entry name" value="Aldehyde Dehydrogenase, Chain A, domain 2"/>
    <property type="match status" value="1"/>
</dbReference>
<evidence type="ECO:0000313" key="9">
    <source>
        <dbReference type="EMBL" id="POY76346.1"/>
    </source>
</evidence>
<dbReference type="SUPFAM" id="SSF53720">
    <property type="entry name" value="ALDH-like"/>
    <property type="match status" value="1"/>
</dbReference>
<evidence type="ECO:0000259" key="8">
    <source>
        <dbReference type="Pfam" id="PF00171"/>
    </source>
</evidence>
<evidence type="ECO:0000256" key="1">
    <source>
        <dbReference type="ARBA" id="ARBA00009986"/>
    </source>
</evidence>
<dbReference type="OrthoDB" id="310895at2759"/>
<evidence type="ECO:0000256" key="2">
    <source>
        <dbReference type="ARBA" id="ARBA00023002"/>
    </source>
</evidence>
<comment type="caution">
    <text evidence="9">The sequence shown here is derived from an EMBL/GenBank/DDBJ whole genome shotgun (WGS) entry which is preliminary data.</text>
</comment>
<dbReference type="PANTHER" id="PTHR42986">
    <property type="entry name" value="BENZALDEHYDE DEHYDROGENASE YFMT"/>
    <property type="match status" value="1"/>
</dbReference>